<dbReference type="InterPro" id="IPR021307">
    <property type="entry name" value="DUF2884"/>
</dbReference>
<proteinExistence type="predicted"/>
<organism evidence="2 3">
    <name type="scientific">Serratia aquatilis</name>
    <dbReference type="NCBI Taxonomy" id="1737515"/>
    <lineage>
        <taxon>Bacteria</taxon>
        <taxon>Pseudomonadati</taxon>
        <taxon>Pseudomonadota</taxon>
        <taxon>Gammaproteobacteria</taxon>
        <taxon>Enterobacterales</taxon>
        <taxon>Yersiniaceae</taxon>
        <taxon>Serratia</taxon>
    </lineage>
</organism>
<comment type="caution">
    <text evidence="2">The sequence shown here is derived from an EMBL/GenBank/DDBJ whole genome shotgun (WGS) entry which is preliminary data.</text>
</comment>
<dbReference type="RefSeq" id="WP_380674153.1">
    <property type="nucleotide sequence ID" value="NZ_CP173186.1"/>
</dbReference>
<dbReference type="Proteomes" id="UP001589792">
    <property type="component" value="Unassembled WGS sequence"/>
</dbReference>
<evidence type="ECO:0000256" key="1">
    <source>
        <dbReference type="SAM" id="SignalP"/>
    </source>
</evidence>
<sequence length="236" mass="26984">MLKTIGLVLLLLNVSQAHAGYQCSVRPQYDVSITPQVLQLQGTYTMEITPDGGVRVNDTTLKLSDDQRQRAFDFQSALRKKLSWIDQQAQWELKRAYLSLDNIIVKQFGEGSRDIRDHLETVNGKLEQPLSQIFEHSDDSLTFHHDAIAKAEIDGNEIIQQGLETLLQDVFKAIDDNQVTRDESNSFQYQSGIEQDILSVVRNQETNFRDFEKNVCEQVTTLEKQRKELIKALSLS</sequence>
<reference evidence="2 3" key="1">
    <citation type="submission" date="2024-09" db="EMBL/GenBank/DDBJ databases">
        <authorList>
            <person name="Sun Q."/>
            <person name="Mori K."/>
        </authorList>
    </citation>
    <scope>NUCLEOTIDE SEQUENCE [LARGE SCALE GENOMIC DNA]</scope>
    <source>
        <strain evidence="2 3">CCM 8626</strain>
    </source>
</reference>
<dbReference type="Pfam" id="PF11101">
    <property type="entry name" value="DUF2884"/>
    <property type="match status" value="1"/>
</dbReference>
<dbReference type="EMBL" id="JBHLXG010000005">
    <property type="protein sequence ID" value="MFC0226465.1"/>
    <property type="molecule type" value="Genomic_DNA"/>
</dbReference>
<gene>
    <name evidence="2" type="ORF">ACFFJ3_08135</name>
</gene>
<keyword evidence="1" id="KW-0732">Signal</keyword>
<accession>A0ABV6EBS9</accession>
<feature type="signal peptide" evidence="1">
    <location>
        <begin position="1"/>
        <end position="19"/>
    </location>
</feature>
<feature type="chain" id="PRO_5045612313" evidence="1">
    <location>
        <begin position="20"/>
        <end position="236"/>
    </location>
</feature>
<evidence type="ECO:0000313" key="3">
    <source>
        <dbReference type="Proteomes" id="UP001589792"/>
    </source>
</evidence>
<keyword evidence="3" id="KW-1185">Reference proteome</keyword>
<evidence type="ECO:0000313" key="2">
    <source>
        <dbReference type="EMBL" id="MFC0226465.1"/>
    </source>
</evidence>
<protein>
    <submittedName>
        <fullName evidence="2">DUF2884 family protein</fullName>
    </submittedName>
</protein>
<name>A0ABV6EBS9_9GAMM</name>